<organism evidence="1 2">
    <name type="scientific">Paraburkholderia rhynchosiae</name>
    <dbReference type="NCBI Taxonomy" id="487049"/>
    <lineage>
        <taxon>Bacteria</taxon>
        <taxon>Pseudomonadati</taxon>
        <taxon>Pseudomonadota</taxon>
        <taxon>Betaproteobacteria</taxon>
        <taxon>Burkholderiales</taxon>
        <taxon>Burkholderiaceae</taxon>
        <taxon>Paraburkholderia</taxon>
    </lineage>
</organism>
<name>A0ACC7N5Y3_9BURK</name>
<protein>
    <submittedName>
        <fullName evidence="1">Uncharacterized protein</fullName>
    </submittedName>
</protein>
<gene>
    <name evidence="1" type="ORF">PQR01_02785</name>
</gene>
<evidence type="ECO:0000313" key="2">
    <source>
        <dbReference type="Proteomes" id="UP001629235"/>
    </source>
</evidence>
<dbReference type="Proteomes" id="UP001629235">
    <property type="component" value="Unassembled WGS sequence"/>
</dbReference>
<sequence length="179" mass="19331">MSCVSDEDRAKGPDWIARSPLGSIVVATAYCLRAGRAMRAGDAGLAWSLMADARYWAGVAISSKGIDEAREQTISTVKREKGAVGAAGRDAAYEPVRQFAYKMVKRTQPPQKGWQSRSHAARTIKDVTLRFAKRLGVQMSADQAGKTIDKWLAGMPDAAALFPEKKNSKNKKGATASTQ</sequence>
<accession>A0ACC7N5Y3</accession>
<evidence type="ECO:0000313" key="1">
    <source>
        <dbReference type="EMBL" id="MFM0102443.1"/>
    </source>
</evidence>
<reference evidence="1 2" key="1">
    <citation type="journal article" date="2024" name="Chem. Sci.">
        <title>Discovery of megapolipeptins by genome mining of a Burkholderiales bacteria collection.</title>
        <authorList>
            <person name="Paulo B.S."/>
            <person name="Recchia M.J.J."/>
            <person name="Lee S."/>
            <person name="Fergusson C.H."/>
            <person name="Romanowski S.B."/>
            <person name="Hernandez A."/>
            <person name="Krull N."/>
            <person name="Liu D.Y."/>
            <person name="Cavanagh H."/>
            <person name="Bos A."/>
            <person name="Gray C.A."/>
            <person name="Murphy B.T."/>
            <person name="Linington R.G."/>
            <person name="Eustaquio A.S."/>
        </authorList>
    </citation>
    <scope>NUCLEOTIDE SEQUENCE [LARGE SCALE GENOMIC DNA]</scope>
    <source>
        <strain evidence="1 2">RL18-126-BIB-B</strain>
    </source>
</reference>
<comment type="caution">
    <text evidence="1">The sequence shown here is derived from an EMBL/GenBank/DDBJ whole genome shotgun (WGS) entry which is preliminary data.</text>
</comment>
<dbReference type="EMBL" id="JAQQDW010000003">
    <property type="protein sequence ID" value="MFM0102443.1"/>
    <property type="molecule type" value="Genomic_DNA"/>
</dbReference>
<proteinExistence type="predicted"/>
<keyword evidence="2" id="KW-1185">Reference proteome</keyword>